<sequence>MRPQQLPHPWKGLLVAVLGFLTVWALWPLIWLGLSFPRLSGQEPDTPALFAAAPRVFLTGAVVKVSGPAGAVPGRYLLRSQERLDDHLAAQGWTFTDQMGAGRFYQQPGHRLTATCRLYTRHFSVCQVSAPE</sequence>
<accession>A0ABP9WAE8</accession>
<proteinExistence type="predicted"/>
<organism evidence="2 3">
    <name type="scientific">Deinococcus carri</name>
    <dbReference type="NCBI Taxonomy" id="1211323"/>
    <lineage>
        <taxon>Bacteria</taxon>
        <taxon>Thermotogati</taxon>
        <taxon>Deinococcota</taxon>
        <taxon>Deinococci</taxon>
        <taxon>Deinococcales</taxon>
        <taxon>Deinococcaceae</taxon>
        <taxon>Deinococcus</taxon>
    </lineage>
</organism>
<comment type="caution">
    <text evidence="2">The sequence shown here is derived from an EMBL/GenBank/DDBJ whole genome shotgun (WGS) entry which is preliminary data.</text>
</comment>
<reference evidence="2 3" key="1">
    <citation type="submission" date="2024-02" db="EMBL/GenBank/DDBJ databases">
        <title>Deinococcus carri NBRC 110142.</title>
        <authorList>
            <person name="Ichikawa N."/>
            <person name="Katano-Makiyama Y."/>
            <person name="Hidaka K."/>
        </authorList>
    </citation>
    <scope>NUCLEOTIDE SEQUENCE [LARGE SCALE GENOMIC DNA]</scope>
    <source>
        <strain evidence="2 3">NBRC 110142</strain>
    </source>
</reference>
<dbReference type="RefSeq" id="WP_345463873.1">
    <property type="nucleotide sequence ID" value="NZ_BAABRP010000005.1"/>
</dbReference>
<evidence type="ECO:0000256" key="1">
    <source>
        <dbReference type="SAM" id="Phobius"/>
    </source>
</evidence>
<keyword evidence="1" id="KW-0812">Transmembrane</keyword>
<evidence type="ECO:0000313" key="3">
    <source>
        <dbReference type="Proteomes" id="UP001401887"/>
    </source>
</evidence>
<keyword evidence="1" id="KW-0472">Membrane</keyword>
<evidence type="ECO:0000313" key="2">
    <source>
        <dbReference type="EMBL" id="GAA5512993.1"/>
    </source>
</evidence>
<dbReference type="Proteomes" id="UP001401887">
    <property type="component" value="Unassembled WGS sequence"/>
</dbReference>
<name>A0ABP9WAE8_9DEIO</name>
<keyword evidence="3" id="KW-1185">Reference proteome</keyword>
<keyword evidence="1" id="KW-1133">Transmembrane helix</keyword>
<feature type="transmembrane region" description="Helical" evidence="1">
    <location>
        <begin position="12"/>
        <end position="34"/>
    </location>
</feature>
<dbReference type="EMBL" id="BAABRP010000005">
    <property type="protein sequence ID" value="GAA5512993.1"/>
    <property type="molecule type" value="Genomic_DNA"/>
</dbReference>
<protein>
    <submittedName>
        <fullName evidence="2">Uncharacterized protein</fullName>
    </submittedName>
</protein>
<gene>
    <name evidence="2" type="ORF">Dcar01_01717</name>
</gene>